<feature type="domain" description="Phage capsid-like C-terminal" evidence="2">
    <location>
        <begin position="104"/>
        <end position="386"/>
    </location>
</feature>
<evidence type="ECO:0000313" key="3">
    <source>
        <dbReference type="EMBL" id="AUM75508.1"/>
    </source>
</evidence>
<dbReference type="Pfam" id="PF05065">
    <property type="entry name" value="Phage_capsid"/>
    <property type="match status" value="1"/>
</dbReference>
<organism evidence="3 4">
    <name type="scientific">Paracoccus jeotgali</name>
    <dbReference type="NCBI Taxonomy" id="2065379"/>
    <lineage>
        <taxon>Bacteria</taxon>
        <taxon>Pseudomonadati</taxon>
        <taxon>Pseudomonadota</taxon>
        <taxon>Alphaproteobacteria</taxon>
        <taxon>Rhodobacterales</taxon>
        <taxon>Paracoccaceae</taxon>
        <taxon>Paracoccus</taxon>
    </lineage>
</organism>
<gene>
    <name evidence="3" type="ORF">CYR75_03580</name>
</gene>
<dbReference type="KEGG" id="paru:CYR75_03580"/>
<dbReference type="InterPro" id="IPR054612">
    <property type="entry name" value="Phage_capsid-like_C"/>
</dbReference>
<sequence>MTEVTSGDATAPAPGELKGALLGFVNELRTFRDDIQKKLNTQDERMSMFERKTAFRARSPLSTEANPAAPHQKAFNAYLRRGDETGMRSLAIEEKSLTTADNAFIASPQLAESVQNVLSNAGSLRALANVVQVEAATYEALIDSDDLVTGWASETAAAETAPAHIERIQIALHELSAMPRASQRLLDDAAFDIETWLAGRIAEKFARAEAASFLMGDGINKPRGLLRQTLDMTGKGDIRRIGAIKTGAAGGFAANNGASVLIDLVYALPAGHRANAAFIMSSKTAAAVRKLKDGDGRFIWADSLAAGEPARLLGYPVMLSEDMPEIEADSVSIAFGDFKAAYTIVERPELRVLRDPFSVKPHVLFYATKRVGGGLVDGRAVKVLRFGA</sequence>
<dbReference type="InterPro" id="IPR024455">
    <property type="entry name" value="Phage_capsid"/>
</dbReference>
<keyword evidence="4" id="KW-1185">Reference proteome</keyword>
<evidence type="ECO:0000259" key="2">
    <source>
        <dbReference type="Pfam" id="PF05065"/>
    </source>
</evidence>
<dbReference type="SUPFAM" id="SSF56563">
    <property type="entry name" value="Major capsid protein gp5"/>
    <property type="match status" value="1"/>
</dbReference>
<proteinExistence type="predicted"/>
<dbReference type="OrthoDB" id="9786516at2"/>
<evidence type="ECO:0000256" key="1">
    <source>
        <dbReference type="ARBA" id="ARBA00004328"/>
    </source>
</evidence>
<dbReference type="Proteomes" id="UP000234882">
    <property type="component" value="Chromosome"/>
</dbReference>
<dbReference type="EMBL" id="CP025583">
    <property type="protein sequence ID" value="AUM75508.1"/>
    <property type="molecule type" value="Genomic_DNA"/>
</dbReference>
<protein>
    <submittedName>
        <fullName evidence="3">Phage major capsid protein</fullName>
    </submittedName>
</protein>
<comment type="subcellular location">
    <subcellularLocation>
        <location evidence="1">Virion</location>
    </subcellularLocation>
</comment>
<dbReference type="NCBIfam" id="TIGR01554">
    <property type="entry name" value="major_cap_HK97"/>
    <property type="match status" value="1"/>
</dbReference>
<dbReference type="AlphaFoldDB" id="A0A2K9MIP7"/>
<evidence type="ECO:0000313" key="4">
    <source>
        <dbReference type="Proteomes" id="UP000234882"/>
    </source>
</evidence>
<dbReference type="RefSeq" id="WP_101500850.1">
    <property type="nucleotide sequence ID" value="NZ_CP025583.1"/>
</dbReference>
<dbReference type="Gene3D" id="3.30.2400.10">
    <property type="entry name" value="Major capsid protein gp5"/>
    <property type="match status" value="1"/>
</dbReference>
<accession>A0A2K9MIP7</accession>
<dbReference type="Gene3D" id="3.30.2320.10">
    <property type="entry name" value="hypothetical protein PF0899 domain"/>
    <property type="match status" value="1"/>
</dbReference>
<name>A0A2K9MIP7_9RHOB</name>
<reference evidence="4" key="1">
    <citation type="submission" date="2017-12" db="EMBL/GenBank/DDBJ databases">
        <title>Genomic analysis of Paracoccus sp. CBA4604.</title>
        <authorList>
            <person name="Roh S.W."/>
            <person name="Kim J.Y."/>
            <person name="Kim J.S."/>
        </authorList>
    </citation>
    <scope>NUCLEOTIDE SEQUENCE [LARGE SCALE GENOMIC DNA]</scope>
    <source>
        <strain evidence="4">CBA4604</strain>
    </source>
</reference>